<dbReference type="AlphaFoldDB" id="A0A7L7Z0L6"/>
<dbReference type="InterPro" id="IPR051920">
    <property type="entry name" value="MPT_Adenylyltrnsfr/MoaC-Rel"/>
</dbReference>
<name>A0A7L7Z0L6_9MICO</name>
<feature type="domain" description="MoaB/Mog" evidence="3">
    <location>
        <begin position="11"/>
        <end position="153"/>
    </location>
</feature>
<evidence type="ECO:0000313" key="5">
    <source>
        <dbReference type="Proteomes" id="UP000516660"/>
    </source>
</evidence>
<keyword evidence="5" id="KW-1185">Reference proteome</keyword>
<dbReference type="Gene3D" id="3.40.980.10">
    <property type="entry name" value="MoaB/Mog-like domain"/>
    <property type="match status" value="1"/>
</dbReference>
<dbReference type="SUPFAM" id="SSF53218">
    <property type="entry name" value="Molybdenum cofactor biosynthesis proteins"/>
    <property type="match status" value="1"/>
</dbReference>
<accession>A0A7L7Z0L6</accession>
<dbReference type="PROSITE" id="PS01078">
    <property type="entry name" value="MOCF_BIOSYNTHESIS_1"/>
    <property type="match status" value="1"/>
</dbReference>
<evidence type="ECO:0000256" key="2">
    <source>
        <dbReference type="ARBA" id="ARBA00023150"/>
    </source>
</evidence>
<comment type="pathway">
    <text evidence="1">Cofactor biosynthesis; molybdopterin biosynthesis.</text>
</comment>
<evidence type="ECO:0000256" key="1">
    <source>
        <dbReference type="ARBA" id="ARBA00005046"/>
    </source>
</evidence>
<dbReference type="NCBIfam" id="TIGR00177">
    <property type="entry name" value="molyb_syn"/>
    <property type="match status" value="1"/>
</dbReference>
<dbReference type="Proteomes" id="UP000516660">
    <property type="component" value="Chromosome"/>
</dbReference>
<dbReference type="EMBL" id="CP061274">
    <property type="protein sequence ID" value="QOD43232.1"/>
    <property type="molecule type" value="Genomic_DNA"/>
</dbReference>
<dbReference type="Pfam" id="PF00994">
    <property type="entry name" value="MoCF_biosynth"/>
    <property type="match status" value="1"/>
</dbReference>
<protein>
    <submittedName>
        <fullName evidence="4">MogA/MoaB family molybdenum cofactor biosynthesis protein</fullName>
    </submittedName>
</protein>
<dbReference type="InterPro" id="IPR008284">
    <property type="entry name" value="MoCF_biosynth_CS"/>
</dbReference>
<gene>
    <name evidence="4" type="ORF">H9X71_11555</name>
</gene>
<dbReference type="GO" id="GO:0006777">
    <property type="term" value="P:Mo-molybdopterin cofactor biosynthetic process"/>
    <property type="evidence" value="ECO:0007669"/>
    <property type="project" value="UniProtKB-KW"/>
</dbReference>
<dbReference type="KEGG" id="czh:H9X71_11555"/>
<dbReference type="PANTHER" id="PTHR43764">
    <property type="entry name" value="MOLYBDENUM COFACTOR BIOSYNTHESIS"/>
    <property type="match status" value="1"/>
</dbReference>
<proteinExistence type="predicted"/>
<dbReference type="PANTHER" id="PTHR43764:SF1">
    <property type="entry name" value="MOLYBDOPTERIN MOLYBDOTRANSFERASE"/>
    <property type="match status" value="1"/>
</dbReference>
<reference evidence="4 5" key="1">
    <citation type="submission" date="2020-08" db="EMBL/GenBank/DDBJ databases">
        <title>Description of Clavibacter zhangzhiyonge sp. nov., a phytopathogenic actinobacterium isolated from barley seeds, causing leaf brown spot and decline.</title>
        <authorList>
            <person name="Tian Q."/>
            <person name="Chuan J."/>
            <person name="Zhao W."/>
            <person name="Li X."/>
        </authorList>
    </citation>
    <scope>NUCLEOTIDE SEQUENCE [LARGE SCALE GENOMIC DNA]</scope>
    <source>
        <strain evidence="4 5">DM1</strain>
    </source>
</reference>
<dbReference type="SMART" id="SM00852">
    <property type="entry name" value="MoCF_biosynth"/>
    <property type="match status" value="1"/>
</dbReference>
<evidence type="ECO:0000259" key="3">
    <source>
        <dbReference type="SMART" id="SM00852"/>
    </source>
</evidence>
<dbReference type="InterPro" id="IPR036425">
    <property type="entry name" value="MoaB/Mog-like_dom_sf"/>
</dbReference>
<dbReference type="InterPro" id="IPR001453">
    <property type="entry name" value="MoaB/Mog_dom"/>
</dbReference>
<keyword evidence="2" id="KW-0501">Molybdenum cofactor biosynthesis</keyword>
<sequence>MTAADPRGRAVVIVASTRAAAGEYEDRTGPVIAAWLAERGFAVDGPHVRADGPGVAAALAEAVAGDARVILTTGGTGVTPTDRTPEATRPLLDLELPGIMEEARRIGTAHTPTAVLTRGHAGAAGGAFVMNLPGSPGGVRDGLGLLDGILDHVLAQIRGSVHPATDPAADTGPATGAAS</sequence>
<dbReference type="RefSeq" id="WP_191147229.1">
    <property type="nucleotide sequence ID" value="NZ_CP061274.1"/>
</dbReference>
<dbReference type="UniPathway" id="UPA00344"/>
<organism evidence="4 5">
    <name type="scientific">Clavibacter zhangzhiyongii</name>
    <dbReference type="NCBI Taxonomy" id="2768071"/>
    <lineage>
        <taxon>Bacteria</taxon>
        <taxon>Bacillati</taxon>
        <taxon>Actinomycetota</taxon>
        <taxon>Actinomycetes</taxon>
        <taxon>Micrococcales</taxon>
        <taxon>Microbacteriaceae</taxon>
        <taxon>Clavibacter</taxon>
    </lineage>
</organism>
<evidence type="ECO:0000313" key="4">
    <source>
        <dbReference type="EMBL" id="QOD43232.1"/>
    </source>
</evidence>